<gene>
    <name evidence="10" type="primary">LOC113735899</name>
</gene>
<feature type="transmembrane region" description="Helical" evidence="8">
    <location>
        <begin position="147"/>
        <end position="163"/>
    </location>
</feature>
<evidence type="ECO:0000256" key="2">
    <source>
        <dbReference type="ARBA" id="ARBA00007475"/>
    </source>
</evidence>
<keyword evidence="4" id="KW-0256">Endoplasmic reticulum</keyword>
<reference evidence="10" key="2">
    <citation type="submission" date="2025-08" db="UniProtKB">
        <authorList>
            <consortium name="RefSeq"/>
        </authorList>
    </citation>
    <scope>IDENTIFICATION</scope>
    <source>
        <tissue evidence="10">Leaves</tissue>
    </source>
</reference>
<comment type="subcellular location">
    <subcellularLocation>
        <location evidence="1">Endoplasmic reticulum membrane</location>
        <topology evidence="1">Multi-pass membrane protein</topology>
    </subcellularLocation>
</comment>
<evidence type="ECO:0000256" key="6">
    <source>
        <dbReference type="ARBA" id="ARBA00023136"/>
    </source>
</evidence>
<evidence type="ECO:0000256" key="3">
    <source>
        <dbReference type="ARBA" id="ARBA00022692"/>
    </source>
</evidence>
<dbReference type="GeneID" id="113735899"/>
<evidence type="ECO:0000313" key="9">
    <source>
        <dbReference type="Proteomes" id="UP001652660"/>
    </source>
</evidence>
<accession>A0ABM4VSY8</accession>
<keyword evidence="3 8" id="KW-0812">Transmembrane</keyword>
<sequence>MFGNLNNPVVVVGGGERVGSSAGVAVAVAVAVGSSVSLILVNKKKKFPDHIHYNTTRIATKICSSWRRRRRKLSPGIANTSTNSNNNTPPPPPPPPPRGKLPTMMVSIILFGCGFTLGPLIDGLHSRVDLVVYQTGAIDIGPLHTNVWVPPLLGLFYASVGLLQLQLDEKTAPRIGRLREKTAASLAALVLFIQLSAEMYQAGVPDNIEAYVLFAAAELIWLLIDNTVAGFLLASVVGIACPLAEIPMMKLFNLWYYPRANVEIFGQGLVSWTITCYFVYTPFLINLSRYLKSRLAASVDESESESA</sequence>
<dbReference type="Proteomes" id="UP001652660">
    <property type="component" value="Chromosome 1e"/>
</dbReference>
<evidence type="ECO:0000313" key="10">
    <source>
        <dbReference type="RefSeq" id="XP_071922657.1"/>
    </source>
</evidence>
<comment type="similarity">
    <text evidence="2">Belongs to the INSIG family.</text>
</comment>
<evidence type="ECO:0000256" key="1">
    <source>
        <dbReference type="ARBA" id="ARBA00004477"/>
    </source>
</evidence>
<evidence type="ECO:0000256" key="5">
    <source>
        <dbReference type="ARBA" id="ARBA00022989"/>
    </source>
</evidence>
<evidence type="ECO:0000256" key="4">
    <source>
        <dbReference type="ARBA" id="ARBA00022824"/>
    </source>
</evidence>
<dbReference type="PANTHER" id="PTHR36774">
    <property type="entry name" value="INSULIN-INDUCED PROTEIN"/>
    <property type="match status" value="1"/>
</dbReference>
<reference evidence="9" key="1">
    <citation type="journal article" date="2025" name="Foods">
        <title>Unveiling the Microbial Signatures of Arabica Coffee Cherries: Insights into Ripeness Specific Diversity, Functional Traits, and Implications for Quality and Safety.</title>
        <authorList>
            <consortium name="RefSeq"/>
            <person name="Tenea G.N."/>
            <person name="Cifuentes V."/>
            <person name="Reyes P."/>
            <person name="Cevallos-Vallejos M."/>
        </authorList>
    </citation>
    <scope>NUCLEOTIDE SEQUENCE [LARGE SCALE GENOMIC DNA]</scope>
</reference>
<feature type="transmembrane region" description="Helical" evidence="8">
    <location>
        <begin position="101"/>
        <end position="121"/>
    </location>
</feature>
<feature type="transmembrane region" description="Helical" evidence="8">
    <location>
        <begin position="183"/>
        <end position="202"/>
    </location>
</feature>
<feature type="transmembrane region" description="Helical" evidence="8">
    <location>
        <begin position="264"/>
        <end position="285"/>
    </location>
</feature>
<proteinExistence type="inferred from homology"/>
<feature type="region of interest" description="Disordered" evidence="7">
    <location>
        <begin position="75"/>
        <end position="99"/>
    </location>
</feature>
<name>A0ABM4VSY8_COFAR</name>
<feature type="compositionally biased region" description="Pro residues" evidence="7">
    <location>
        <begin position="88"/>
        <end position="99"/>
    </location>
</feature>
<evidence type="ECO:0000256" key="7">
    <source>
        <dbReference type="SAM" id="MobiDB-lite"/>
    </source>
</evidence>
<protein>
    <submittedName>
        <fullName evidence="10">Uncharacterized protein</fullName>
    </submittedName>
</protein>
<keyword evidence="5 8" id="KW-1133">Transmembrane helix</keyword>
<evidence type="ECO:0000256" key="8">
    <source>
        <dbReference type="SAM" id="Phobius"/>
    </source>
</evidence>
<organism evidence="9 10">
    <name type="scientific">Coffea arabica</name>
    <name type="common">Arabian coffee</name>
    <dbReference type="NCBI Taxonomy" id="13443"/>
    <lineage>
        <taxon>Eukaryota</taxon>
        <taxon>Viridiplantae</taxon>
        <taxon>Streptophyta</taxon>
        <taxon>Embryophyta</taxon>
        <taxon>Tracheophyta</taxon>
        <taxon>Spermatophyta</taxon>
        <taxon>Magnoliopsida</taxon>
        <taxon>eudicotyledons</taxon>
        <taxon>Gunneridae</taxon>
        <taxon>Pentapetalae</taxon>
        <taxon>asterids</taxon>
        <taxon>lamiids</taxon>
        <taxon>Gentianales</taxon>
        <taxon>Rubiaceae</taxon>
        <taxon>Ixoroideae</taxon>
        <taxon>Gardenieae complex</taxon>
        <taxon>Bertiereae - Coffeeae clade</taxon>
        <taxon>Coffeeae</taxon>
        <taxon>Coffea</taxon>
    </lineage>
</organism>
<keyword evidence="9" id="KW-1185">Reference proteome</keyword>
<dbReference type="Pfam" id="PF07281">
    <property type="entry name" value="INSIG"/>
    <property type="match status" value="1"/>
</dbReference>
<feature type="transmembrane region" description="Helical" evidence="8">
    <location>
        <begin position="20"/>
        <end position="41"/>
    </location>
</feature>
<dbReference type="RefSeq" id="XP_071922657.1">
    <property type="nucleotide sequence ID" value="XM_072066556.1"/>
</dbReference>
<dbReference type="InterPro" id="IPR025929">
    <property type="entry name" value="INSIG_fam"/>
</dbReference>
<keyword evidence="6 8" id="KW-0472">Membrane</keyword>
<dbReference type="PANTHER" id="PTHR36774:SF1">
    <property type="entry name" value="INSULIN-INDUCED PROTEIN"/>
    <property type="match status" value="1"/>
</dbReference>